<dbReference type="EMBL" id="PVZC01000001">
    <property type="protein sequence ID" value="PRY02168.1"/>
    <property type="molecule type" value="Genomic_DNA"/>
</dbReference>
<dbReference type="Proteomes" id="UP000237846">
    <property type="component" value="Unassembled WGS sequence"/>
</dbReference>
<feature type="modified residue" description="N6-(pyridoxal phosphate)lysine" evidence="3">
    <location>
        <position position="68"/>
    </location>
</feature>
<dbReference type="OrthoDB" id="9802241at2"/>
<evidence type="ECO:0000256" key="2">
    <source>
        <dbReference type="ARBA" id="ARBA00022898"/>
    </source>
</evidence>
<dbReference type="GO" id="GO:0009089">
    <property type="term" value="P:lysine biosynthetic process via diaminopimelate"/>
    <property type="evidence" value="ECO:0007669"/>
    <property type="project" value="TreeGrafter"/>
</dbReference>
<feature type="active site" description="Proton donor" evidence="3">
    <location>
        <position position="362"/>
    </location>
</feature>
<dbReference type="InterPro" id="IPR022644">
    <property type="entry name" value="De-COase2_N"/>
</dbReference>
<keyword evidence="7" id="KW-1185">Reference proteome</keyword>
<dbReference type="PANTHER" id="PTHR43727:SF2">
    <property type="entry name" value="GROUP IV DECARBOXYLASE"/>
    <property type="match status" value="1"/>
</dbReference>
<dbReference type="RefSeq" id="WP_106239225.1">
    <property type="nucleotide sequence ID" value="NZ_PVZC01000001.1"/>
</dbReference>
<evidence type="ECO:0000259" key="5">
    <source>
        <dbReference type="Pfam" id="PF02784"/>
    </source>
</evidence>
<evidence type="ECO:0000256" key="3">
    <source>
        <dbReference type="PIRSR" id="PIRSR600183-50"/>
    </source>
</evidence>
<sequence>MELPRSFAGAPARPLSALPPPVVARVRELAGGGEPVAGYLYDPDLAARRAAALRAALPGWARVYFALKANGYPPLVERLAGAVDGFEVASAAEAEQALAAGGPRRIAASGPGKSEAMLAALARAHAEGRGRVVVNAESELELYRISAAAGAVGTRLRVALRINPDRVAVSGALAMGGVPSPFGLPEERVPAAVALARSLPGVDLAGFHVHAVSGNLDAAAHAGYVRSVLEWSAAAAARHGVALRLVDVGGGLGVPFEDEDAFDLELFASELRRLPDPGVEVVVEPGRWIAAPAGWYAAEVTDVKTSYGTAFAVLRGGINHFQLPVSWELRHNFAVVPVPDWPPGRPRPEARGVPVTVVGELCTPEDTLARDVTVPLLRAGDVVVFPNAGAYGFEFAMPAFLGHPPAFRRSVPPTAAPGSVVGGRPAEPAARAAGDARFTGGAP</sequence>
<feature type="domain" description="Orn/DAP/Arg decarboxylase 2 N-terminal" evidence="5">
    <location>
        <begin position="48"/>
        <end position="291"/>
    </location>
</feature>
<accession>A0A2T0QE31</accession>
<dbReference type="InterPro" id="IPR000183">
    <property type="entry name" value="Orn/DAP/Arg_de-COase"/>
</dbReference>
<comment type="cofactor">
    <cofactor evidence="1 3">
        <name>pyridoxal 5'-phosphate</name>
        <dbReference type="ChEBI" id="CHEBI:597326"/>
    </cofactor>
</comment>
<feature type="region of interest" description="Disordered" evidence="4">
    <location>
        <begin position="415"/>
        <end position="443"/>
    </location>
</feature>
<protein>
    <submittedName>
        <fullName evidence="6">Diaminopimelate decarboxylase</fullName>
    </submittedName>
</protein>
<dbReference type="Gene3D" id="3.20.20.10">
    <property type="entry name" value="Alanine racemase"/>
    <property type="match status" value="1"/>
</dbReference>
<evidence type="ECO:0000256" key="1">
    <source>
        <dbReference type="ARBA" id="ARBA00001933"/>
    </source>
</evidence>
<dbReference type="InterPro" id="IPR009006">
    <property type="entry name" value="Ala_racemase/Decarboxylase_C"/>
</dbReference>
<dbReference type="Pfam" id="PF02784">
    <property type="entry name" value="Orn_Arg_deC_N"/>
    <property type="match status" value="1"/>
</dbReference>
<evidence type="ECO:0000313" key="6">
    <source>
        <dbReference type="EMBL" id="PRY02168.1"/>
    </source>
</evidence>
<evidence type="ECO:0000256" key="4">
    <source>
        <dbReference type="SAM" id="MobiDB-lite"/>
    </source>
</evidence>
<dbReference type="SUPFAM" id="SSF51419">
    <property type="entry name" value="PLP-binding barrel"/>
    <property type="match status" value="1"/>
</dbReference>
<proteinExistence type="predicted"/>
<comment type="caution">
    <text evidence="6">The sequence shown here is derived from an EMBL/GenBank/DDBJ whole genome shotgun (WGS) entry which is preliminary data.</text>
</comment>
<dbReference type="PRINTS" id="PR01179">
    <property type="entry name" value="ODADCRBXLASE"/>
</dbReference>
<feature type="compositionally biased region" description="Low complexity" evidence="4">
    <location>
        <begin position="422"/>
        <end position="443"/>
    </location>
</feature>
<reference evidence="6 7" key="1">
    <citation type="submission" date="2018-03" db="EMBL/GenBank/DDBJ databases">
        <title>Genomic Encyclopedia of Archaeal and Bacterial Type Strains, Phase II (KMG-II): from individual species to whole genera.</title>
        <authorList>
            <person name="Goeker M."/>
        </authorList>
    </citation>
    <scope>NUCLEOTIDE SEQUENCE [LARGE SCALE GENOMIC DNA]</scope>
    <source>
        <strain evidence="6 7">DSM 45601</strain>
    </source>
</reference>
<name>A0A2T0QE31_9ACTN</name>
<dbReference type="SUPFAM" id="SSF50621">
    <property type="entry name" value="Alanine racemase C-terminal domain-like"/>
    <property type="match status" value="1"/>
</dbReference>
<dbReference type="Gene3D" id="2.40.37.10">
    <property type="entry name" value="Lyase, Ornithine Decarboxylase, Chain A, domain 1"/>
    <property type="match status" value="1"/>
</dbReference>
<organism evidence="6 7">
    <name type="scientific">Allonocardiopsis opalescens</name>
    <dbReference type="NCBI Taxonomy" id="1144618"/>
    <lineage>
        <taxon>Bacteria</taxon>
        <taxon>Bacillati</taxon>
        <taxon>Actinomycetota</taxon>
        <taxon>Actinomycetes</taxon>
        <taxon>Streptosporangiales</taxon>
        <taxon>Allonocardiopsis</taxon>
    </lineage>
</organism>
<gene>
    <name evidence="6" type="ORF">CLV72_101769</name>
</gene>
<dbReference type="AlphaFoldDB" id="A0A2T0QE31"/>
<dbReference type="InterPro" id="IPR029066">
    <property type="entry name" value="PLP-binding_barrel"/>
</dbReference>
<dbReference type="GO" id="GO:0008836">
    <property type="term" value="F:diaminopimelate decarboxylase activity"/>
    <property type="evidence" value="ECO:0007669"/>
    <property type="project" value="TreeGrafter"/>
</dbReference>
<keyword evidence="2 3" id="KW-0663">Pyridoxal phosphate</keyword>
<evidence type="ECO:0000313" key="7">
    <source>
        <dbReference type="Proteomes" id="UP000237846"/>
    </source>
</evidence>
<dbReference type="PANTHER" id="PTHR43727">
    <property type="entry name" value="DIAMINOPIMELATE DECARBOXYLASE"/>
    <property type="match status" value="1"/>
</dbReference>